<dbReference type="InterPro" id="IPR024685">
    <property type="entry name" value="Adenylate_cyclase_1_N"/>
</dbReference>
<dbReference type="GO" id="GO:0006171">
    <property type="term" value="P:cAMP biosynthetic process"/>
    <property type="evidence" value="ECO:0007669"/>
    <property type="project" value="InterPro"/>
</dbReference>
<evidence type="ECO:0000259" key="1">
    <source>
        <dbReference type="Pfam" id="PF12633"/>
    </source>
</evidence>
<dbReference type="PANTHER" id="PTHR38760">
    <property type="entry name" value="ADENYLATE CYCLASE"/>
    <property type="match status" value="1"/>
</dbReference>
<accession>A0A4R2NBG8</accession>
<dbReference type="InterPro" id="IPR000274">
    <property type="entry name" value="Adenylate_cyclase_1"/>
</dbReference>
<dbReference type="GO" id="GO:0004016">
    <property type="term" value="F:adenylate cyclase activity"/>
    <property type="evidence" value="ECO:0007669"/>
    <property type="project" value="InterPro"/>
</dbReference>
<evidence type="ECO:0000313" key="2">
    <source>
        <dbReference type="EMBL" id="TCP18335.1"/>
    </source>
</evidence>
<dbReference type="EMBL" id="SLXJ01000002">
    <property type="protein sequence ID" value="TCP18335.1"/>
    <property type="molecule type" value="Genomic_DNA"/>
</dbReference>
<dbReference type="PANTHER" id="PTHR38760:SF1">
    <property type="entry name" value="ADENYLATE CYCLASE"/>
    <property type="match status" value="1"/>
</dbReference>
<keyword evidence="3" id="KW-1185">Reference proteome</keyword>
<sequence>MEKRVPIYQNSHSLPSHNSYDIADLSHSIEIAKGRITKIEQARIYQALSHCSESFKTVFSLLPILLHYNHPALVAYTPNAPHGIAHFLPNADQSSYLATLFDEPHYYYSTAFDGLYAMGSFGSITQTSLSDLDIWLCYSRPFSDAQLTALKEKIVKIQQWGQSLRVEINLYLMNPSEFKTHRYTSELNEEHSGSAQHYFLLDEFYRSAVRLAGKPILWLHLPETSLPYQVLVDQAVAAHIIRLEEWVDFGDLNNLSAGEYFGATLWQLYKGIENPYKSAIKILLLESYAEVYPNTTLISRQLKKQLFSEDQACNFDPNLFDPYLAMLEQATHYLENCKEFARLDCLRQCFYIKAIEQQTDPRKRQKLRALAYTWHWQENDIQLLEMRSQWKIKQAMRHQKMLIEQLLQSYRNLIRFARKYQIDPSIMPQDTDILARKLYSVFEVLPGKITLINDKIGQNLAEDEVTFIEVIDTGSAKAGWYLVNNAPSMPYDPAKRYVQHQKSLNKLVAWAYFNGLITAETQLHIVSQCVNLSKLRQFITDLRNSFPIKAPTMDYMDFYHPNEIRNLILAVNLTCDPTIEIPARTEFSAINLLNLSTSDYPIIGSISLIYRNMWNEVITQHLEGNDALLKMLKFISNKIYRNSAPPQSVNVFCYSRQFSKTIKKSVEELVNRCISVQLGTLYEKQPYLIRLEGNSWQMLFNPSSCSMTLPPNMTTATALKPPKEIYNFASEGFLQFFFEDNADKSFNVYILDKKNQLESYFNCAGQKVERIKQITLAYADSINLEQSDYSDNFNFPQFYQLLNQKNEILIVPFQSRQHREYLTQL</sequence>
<comment type="caution">
    <text evidence="2">The sequence shown here is derived from an EMBL/GenBank/DDBJ whole genome shotgun (WGS) entry which is preliminary data.</text>
</comment>
<dbReference type="Proteomes" id="UP000295537">
    <property type="component" value="Unassembled WGS sequence"/>
</dbReference>
<proteinExistence type="predicted"/>
<feature type="domain" description="Adenylate cyclase class-I N-terminal" evidence="1">
    <location>
        <begin position="30"/>
        <end position="218"/>
    </location>
</feature>
<dbReference type="AlphaFoldDB" id="A0A4R2NBG8"/>
<dbReference type="OrthoDB" id="5571448at2"/>
<protein>
    <submittedName>
        <fullName evidence="2">Adenylate cyclase class 1</fullName>
    </submittedName>
</protein>
<dbReference type="Pfam" id="PF12633">
    <property type="entry name" value="Adenyl_cycl_N"/>
    <property type="match status" value="1"/>
</dbReference>
<organism evidence="2 3">
    <name type="scientific">Nicoletella semolina</name>
    <dbReference type="NCBI Taxonomy" id="271160"/>
    <lineage>
        <taxon>Bacteria</taxon>
        <taxon>Pseudomonadati</taxon>
        <taxon>Pseudomonadota</taxon>
        <taxon>Gammaproteobacteria</taxon>
        <taxon>Pasteurellales</taxon>
        <taxon>Pasteurellaceae</taxon>
        <taxon>Nicoletella</taxon>
    </lineage>
</organism>
<dbReference type="RefSeq" id="WP_132500613.1">
    <property type="nucleotide sequence ID" value="NZ_LVXA01000001.1"/>
</dbReference>
<dbReference type="Pfam" id="PF01295">
    <property type="entry name" value="Adenylate_cycl"/>
    <property type="match status" value="1"/>
</dbReference>
<name>A0A4R2NBG8_9PAST</name>
<evidence type="ECO:0000313" key="3">
    <source>
        <dbReference type="Proteomes" id="UP000295537"/>
    </source>
</evidence>
<gene>
    <name evidence="2" type="ORF">EV693_10212</name>
</gene>
<dbReference type="PIRSF" id="PIRSF001444">
    <property type="entry name" value="Adenylate_cycl"/>
    <property type="match status" value="1"/>
</dbReference>
<reference evidence="2 3" key="1">
    <citation type="submission" date="2019-03" db="EMBL/GenBank/DDBJ databases">
        <title>Genomic Encyclopedia of Type Strains, Phase IV (KMG-IV): sequencing the most valuable type-strain genomes for metagenomic binning, comparative biology and taxonomic classification.</title>
        <authorList>
            <person name="Goeker M."/>
        </authorList>
    </citation>
    <scope>NUCLEOTIDE SEQUENCE [LARGE SCALE GENOMIC DNA]</scope>
    <source>
        <strain evidence="2 3">DSM 16380</strain>
    </source>
</reference>